<dbReference type="InterPro" id="IPR035902">
    <property type="entry name" value="Nuc_phospho_transferase"/>
</dbReference>
<dbReference type="GO" id="GO:0004048">
    <property type="term" value="F:anthranilate phosphoribosyltransferase activity"/>
    <property type="evidence" value="ECO:0007669"/>
    <property type="project" value="InterPro"/>
</dbReference>
<feature type="domain" description="Glycosyl transferase family 3" evidence="4">
    <location>
        <begin position="1"/>
        <end position="133"/>
    </location>
</feature>
<keyword evidence="3" id="KW-0028">Amino-acid biosynthesis</keyword>
<dbReference type="Gene3D" id="3.40.1030.10">
    <property type="entry name" value="Nucleoside phosphorylase/phosphoribosyltransferase catalytic domain"/>
    <property type="match status" value="1"/>
</dbReference>
<dbReference type="EMBL" id="LR134190">
    <property type="protein sequence ID" value="VEB58872.1"/>
    <property type="molecule type" value="Genomic_DNA"/>
</dbReference>
<evidence type="ECO:0000313" key="6">
    <source>
        <dbReference type="Proteomes" id="UP000269208"/>
    </source>
</evidence>
<keyword evidence="3" id="KW-0057">Aromatic amino acid biosynthesis</keyword>
<dbReference type="AlphaFoldDB" id="A0A447U2F3"/>
<dbReference type="SUPFAM" id="SSF52418">
    <property type="entry name" value="Nucleoside phosphorylase/phosphoribosyltransferase catalytic domain"/>
    <property type="match status" value="1"/>
</dbReference>
<dbReference type="InterPro" id="IPR005940">
    <property type="entry name" value="Anthranilate_Pribosyl_Tfrase"/>
</dbReference>
<proteinExistence type="predicted"/>
<dbReference type="InterPro" id="IPR000312">
    <property type="entry name" value="Glycosyl_Trfase_fam3"/>
</dbReference>
<keyword evidence="2 5" id="KW-0808">Transferase</keyword>
<reference evidence="5 6" key="1">
    <citation type="submission" date="2018-12" db="EMBL/GenBank/DDBJ databases">
        <authorList>
            <consortium name="Pathogen Informatics"/>
        </authorList>
    </citation>
    <scope>NUCLEOTIDE SEQUENCE [LARGE SCALE GENOMIC DNA]</scope>
    <source>
        <strain evidence="5 6">NCTC6754</strain>
    </source>
</reference>
<keyword evidence="1 5" id="KW-0328">Glycosyltransferase</keyword>
<evidence type="ECO:0000313" key="5">
    <source>
        <dbReference type="EMBL" id="VEB58872.1"/>
    </source>
</evidence>
<dbReference type="PANTHER" id="PTHR43285:SF2">
    <property type="entry name" value="ANTHRANILATE PHOSPHORIBOSYLTRANSFERASE"/>
    <property type="match status" value="1"/>
</dbReference>
<dbReference type="Proteomes" id="UP000269208">
    <property type="component" value="Chromosome"/>
</dbReference>
<dbReference type="EC" id="4.1.3.27" evidence="5"/>
<gene>
    <name evidence="5" type="primary">trpD_1</name>
    <name evidence="5" type="ORF">NCTC6754_05633</name>
</gene>
<dbReference type="GO" id="GO:0005829">
    <property type="term" value="C:cytosol"/>
    <property type="evidence" value="ECO:0007669"/>
    <property type="project" value="TreeGrafter"/>
</dbReference>
<dbReference type="PANTHER" id="PTHR43285">
    <property type="entry name" value="ANTHRANILATE PHOSPHORIBOSYLTRANSFERASE"/>
    <property type="match status" value="1"/>
</dbReference>
<dbReference type="GO" id="GO:0004049">
    <property type="term" value="F:anthranilate synthase activity"/>
    <property type="evidence" value="ECO:0007669"/>
    <property type="project" value="UniProtKB-EC"/>
</dbReference>
<keyword evidence="3" id="KW-0822">Tryptophan biosynthesis</keyword>
<accession>A0A447U2F3</accession>
<name>A0A447U2F3_SALET</name>
<evidence type="ECO:0000256" key="2">
    <source>
        <dbReference type="ARBA" id="ARBA00022679"/>
    </source>
</evidence>
<keyword evidence="5" id="KW-0456">Lyase</keyword>
<evidence type="ECO:0000256" key="3">
    <source>
        <dbReference type="ARBA" id="ARBA00022822"/>
    </source>
</evidence>
<dbReference type="Pfam" id="PF00591">
    <property type="entry name" value="Glycos_transf_3"/>
    <property type="match status" value="1"/>
</dbReference>
<evidence type="ECO:0000256" key="1">
    <source>
        <dbReference type="ARBA" id="ARBA00022676"/>
    </source>
</evidence>
<organism evidence="5 6">
    <name type="scientific">Salmonella enterica I</name>
    <dbReference type="NCBI Taxonomy" id="59201"/>
    <lineage>
        <taxon>Bacteria</taxon>
        <taxon>Pseudomonadati</taxon>
        <taxon>Pseudomonadota</taxon>
        <taxon>Gammaproteobacteria</taxon>
        <taxon>Enterobacterales</taxon>
        <taxon>Enterobacteriaceae</taxon>
        <taxon>Salmonella</taxon>
    </lineage>
</organism>
<evidence type="ECO:0000259" key="4">
    <source>
        <dbReference type="Pfam" id="PF00591"/>
    </source>
</evidence>
<protein>
    <submittedName>
        <fullName evidence="5">Anthranilate synthase component II anthranilate phosphoribosyltransferase</fullName>
        <ecNumber evidence="5">4.1.3.27</ecNumber>
    </submittedName>
</protein>
<sequence length="145" mass="15585">MIGVYSPELVLPIAETLRVLGYQRAAVVHSGGMDEVSLHAPTIVAELHDGEIKSYQLTAEDFGLTPYHQDQLAGGTPEENRDILTRLLQGKGDAAHEAAVAANVAMLMRLHGQEDLKANAQTVLDVLRNGTAYDRVTALAGKRGK</sequence>
<dbReference type="GO" id="GO:0000162">
    <property type="term" value="P:L-tryptophan biosynthetic process"/>
    <property type="evidence" value="ECO:0007669"/>
    <property type="project" value="UniProtKB-KW"/>
</dbReference>